<dbReference type="RefSeq" id="WP_057954704.1">
    <property type="nucleotide sequence ID" value="NZ_CP013118.1"/>
</dbReference>
<accession>A0A0S2I5J5</accession>
<keyword evidence="2" id="KW-1185">Reference proteome</keyword>
<dbReference type="EMBL" id="CP013118">
    <property type="protein sequence ID" value="ALO17435.1"/>
    <property type="molecule type" value="Genomic_DNA"/>
</dbReference>
<evidence type="ECO:0000313" key="2">
    <source>
        <dbReference type="Proteomes" id="UP000064893"/>
    </source>
</evidence>
<dbReference type="KEGG" id="blq:L21SP5_03842"/>
<sequence length="224" mass="25651">MTFQQLVKLRMEALGINNNTFVRKGLNYKNVNKGMRKFQRLMNGQELEVSLIPQIAKLLEVPEGEVVSAMLETAKEQAKEQEKKLSVERNAFVPYFYSVHENKVPSPIFVGNITHNLRFVRYHKDMLKYSLEEQLKLIRFGVVAHYQKHGGGIAGFGKITHYIYRHDFDAENHQLTALNIKGDVITGTNLYSDEGKPGGLHSKNNQALFDQLVSYKKQINDNRG</sequence>
<organism evidence="1 2">
    <name type="scientific">Salinivirga cyanobacteriivorans</name>
    <dbReference type="NCBI Taxonomy" id="1307839"/>
    <lineage>
        <taxon>Bacteria</taxon>
        <taxon>Pseudomonadati</taxon>
        <taxon>Bacteroidota</taxon>
        <taxon>Bacteroidia</taxon>
        <taxon>Bacteroidales</taxon>
        <taxon>Salinivirgaceae</taxon>
        <taxon>Salinivirga</taxon>
    </lineage>
</organism>
<evidence type="ECO:0000313" key="1">
    <source>
        <dbReference type="EMBL" id="ALO17435.1"/>
    </source>
</evidence>
<dbReference type="AlphaFoldDB" id="A0A0S2I5J5"/>
<name>A0A0S2I5J5_9BACT</name>
<dbReference type="Proteomes" id="UP000064893">
    <property type="component" value="Chromosome"/>
</dbReference>
<protein>
    <submittedName>
        <fullName evidence="1">Uncharacterized protein</fullName>
    </submittedName>
</protein>
<dbReference type="STRING" id="1307839.L21SP5_03842"/>
<reference evidence="1 2" key="1">
    <citation type="submission" date="2015-11" db="EMBL/GenBank/DDBJ databases">
        <title>Description and complete genome sequence of a novel strain predominating in hypersaline microbial mats and representing a new family of the Bacteriodetes phylum.</title>
        <authorList>
            <person name="Spring S."/>
            <person name="Bunk B."/>
            <person name="Sproer C."/>
            <person name="Klenk H.-P."/>
        </authorList>
    </citation>
    <scope>NUCLEOTIDE SEQUENCE [LARGE SCALE GENOMIC DNA]</scope>
    <source>
        <strain evidence="1 2">L21-Spi-D4</strain>
    </source>
</reference>
<proteinExistence type="predicted"/>
<gene>
    <name evidence="1" type="ORF">L21SP5_03842</name>
</gene>